<name>A0A5B7G3K1_PORTR</name>
<organism evidence="2 3">
    <name type="scientific">Portunus trituberculatus</name>
    <name type="common">Swimming crab</name>
    <name type="synonym">Neptunus trituberculatus</name>
    <dbReference type="NCBI Taxonomy" id="210409"/>
    <lineage>
        <taxon>Eukaryota</taxon>
        <taxon>Metazoa</taxon>
        <taxon>Ecdysozoa</taxon>
        <taxon>Arthropoda</taxon>
        <taxon>Crustacea</taxon>
        <taxon>Multicrustacea</taxon>
        <taxon>Malacostraca</taxon>
        <taxon>Eumalacostraca</taxon>
        <taxon>Eucarida</taxon>
        <taxon>Decapoda</taxon>
        <taxon>Pleocyemata</taxon>
        <taxon>Brachyura</taxon>
        <taxon>Eubrachyura</taxon>
        <taxon>Portunoidea</taxon>
        <taxon>Portunidae</taxon>
        <taxon>Portuninae</taxon>
        <taxon>Portunus</taxon>
    </lineage>
</organism>
<feature type="region of interest" description="Disordered" evidence="1">
    <location>
        <begin position="1"/>
        <end position="35"/>
    </location>
</feature>
<protein>
    <submittedName>
        <fullName evidence="2">Uncharacterized protein</fullName>
    </submittedName>
</protein>
<dbReference type="Proteomes" id="UP000324222">
    <property type="component" value="Unassembled WGS sequence"/>
</dbReference>
<sequence length="78" mass="8611">MDDRVATKAGAAQRFSGGPQVKNKSSDTRVTPRTRGYVNVDVFPAKHTPPPHPRRFTLNEFAIDLSVSIFPVANRKSC</sequence>
<proteinExistence type="predicted"/>
<dbReference type="AlphaFoldDB" id="A0A5B7G3K1"/>
<evidence type="ECO:0000256" key="1">
    <source>
        <dbReference type="SAM" id="MobiDB-lite"/>
    </source>
</evidence>
<comment type="caution">
    <text evidence="2">The sequence shown here is derived from an EMBL/GenBank/DDBJ whole genome shotgun (WGS) entry which is preliminary data.</text>
</comment>
<evidence type="ECO:0000313" key="3">
    <source>
        <dbReference type="Proteomes" id="UP000324222"/>
    </source>
</evidence>
<evidence type="ECO:0000313" key="2">
    <source>
        <dbReference type="EMBL" id="MPC51054.1"/>
    </source>
</evidence>
<reference evidence="2 3" key="1">
    <citation type="submission" date="2019-05" db="EMBL/GenBank/DDBJ databases">
        <title>Another draft genome of Portunus trituberculatus and its Hox gene families provides insights of decapod evolution.</title>
        <authorList>
            <person name="Jeong J.-H."/>
            <person name="Song I."/>
            <person name="Kim S."/>
            <person name="Choi T."/>
            <person name="Kim D."/>
            <person name="Ryu S."/>
            <person name="Kim W."/>
        </authorList>
    </citation>
    <scope>NUCLEOTIDE SEQUENCE [LARGE SCALE GENOMIC DNA]</scope>
    <source>
        <tissue evidence="2">Muscle</tissue>
    </source>
</reference>
<keyword evidence="3" id="KW-1185">Reference proteome</keyword>
<dbReference type="EMBL" id="VSRR010009917">
    <property type="protein sequence ID" value="MPC51054.1"/>
    <property type="molecule type" value="Genomic_DNA"/>
</dbReference>
<gene>
    <name evidence="2" type="ORF">E2C01_044891</name>
</gene>
<accession>A0A5B7G3K1</accession>